<sequence>MRTWSWQKQSRNIYPCLILVTMSLSGKCSDQCGTSPGQDLADITKESWSQFMSRQLR</sequence>
<dbReference type="Proteomes" id="UP000008311">
    <property type="component" value="Unassembled WGS sequence"/>
</dbReference>
<dbReference type="EMBL" id="EQ973887">
    <property type="protein sequence ID" value="EEF40274.1"/>
    <property type="molecule type" value="Genomic_DNA"/>
</dbReference>
<name>B9S7V8_RICCO</name>
<evidence type="ECO:0000313" key="2">
    <source>
        <dbReference type="EMBL" id="EEF40274.1"/>
    </source>
</evidence>
<evidence type="ECO:0000313" key="3">
    <source>
        <dbReference type="Proteomes" id="UP000008311"/>
    </source>
</evidence>
<dbReference type="AlphaFoldDB" id="B9S7V8"/>
<proteinExistence type="predicted"/>
<organism evidence="2 3">
    <name type="scientific">Ricinus communis</name>
    <name type="common">Castor bean</name>
    <dbReference type="NCBI Taxonomy" id="3988"/>
    <lineage>
        <taxon>Eukaryota</taxon>
        <taxon>Viridiplantae</taxon>
        <taxon>Streptophyta</taxon>
        <taxon>Embryophyta</taxon>
        <taxon>Tracheophyta</taxon>
        <taxon>Spermatophyta</taxon>
        <taxon>Magnoliopsida</taxon>
        <taxon>eudicotyledons</taxon>
        <taxon>Gunneridae</taxon>
        <taxon>Pentapetalae</taxon>
        <taxon>rosids</taxon>
        <taxon>fabids</taxon>
        <taxon>Malpighiales</taxon>
        <taxon>Euphorbiaceae</taxon>
        <taxon>Acalyphoideae</taxon>
        <taxon>Acalypheae</taxon>
        <taxon>Ricinus</taxon>
    </lineage>
</organism>
<feature type="chain" id="PRO_5002891582" evidence="1">
    <location>
        <begin position="29"/>
        <end position="57"/>
    </location>
</feature>
<reference evidence="3" key="1">
    <citation type="journal article" date="2010" name="Nat. Biotechnol.">
        <title>Draft genome sequence of the oilseed species Ricinus communis.</title>
        <authorList>
            <person name="Chan A.P."/>
            <person name="Crabtree J."/>
            <person name="Zhao Q."/>
            <person name="Lorenzi H."/>
            <person name="Orvis J."/>
            <person name="Puiu D."/>
            <person name="Melake-Berhan A."/>
            <person name="Jones K.M."/>
            <person name="Redman J."/>
            <person name="Chen G."/>
            <person name="Cahoon E.B."/>
            <person name="Gedil M."/>
            <person name="Stanke M."/>
            <person name="Haas B.J."/>
            <person name="Wortman J.R."/>
            <person name="Fraser-Liggett C.M."/>
            <person name="Ravel J."/>
            <person name="Rabinowicz P.D."/>
        </authorList>
    </citation>
    <scope>NUCLEOTIDE SEQUENCE [LARGE SCALE GENOMIC DNA]</scope>
    <source>
        <strain evidence="3">cv. Hale</strain>
    </source>
</reference>
<evidence type="ECO:0000256" key="1">
    <source>
        <dbReference type="SAM" id="SignalP"/>
    </source>
</evidence>
<dbReference type="InParanoid" id="B9S7V8"/>
<keyword evidence="3" id="KW-1185">Reference proteome</keyword>
<accession>B9S7V8</accession>
<gene>
    <name evidence="2" type="ORF">RCOM_1382020</name>
</gene>
<keyword evidence="1" id="KW-0732">Signal</keyword>
<feature type="signal peptide" evidence="1">
    <location>
        <begin position="1"/>
        <end position="28"/>
    </location>
</feature>
<protein>
    <submittedName>
        <fullName evidence="2">Uncharacterized protein</fullName>
    </submittedName>
</protein>